<dbReference type="InterPro" id="IPR011053">
    <property type="entry name" value="Single_hybrid_motif"/>
</dbReference>
<comment type="cofactor">
    <cofactor evidence="1">
        <name>Co(2+)</name>
        <dbReference type="ChEBI" id="CHEBI:48828"/>
    </cofactor>
</comment>
<dbReference type="eggNOG" id="arCOG02699">
    <property type="taxonomic scope" value="Archaea"/>
</dbReference>
<proteinExistence type="predicted"/>
<evidence type="ECO:0000256" key="1">
    <source>
        <dbReference type="ARBA" id="ARBA00001941"/>
    </source>
</evidence>
<dbReference type="PROSITE" id="PS50968">
    <property type="entry name" value="BIOTINYL_LIPOYL"/>
    <property type="match status" value="2"/>
</dbReference>
<sequence>MRYDIKVNDKKFNVEIISAKPPLFEVSVNGKRATLIIEETQEVEAISGNEVRAEMAGTIVRIVVEEGEKVEKGQPLLVLEAMKMESEIAAPSSGVVKKILVKEGEKVNAGTPLILLDSGEAGESGDGEAITVAMAGIVTKVLKNPGEEVKEGEAILILEAMKMENPITTPFDGVVESVNVTEGSKVSPGDVVARVRRK</sequence>
<evidence type="ECO:0000259" key="3">
    <source>
        <dbReference type="PROSITE" id="PS50968"/>
    </source>
</evidence>
<dbReference type="CDD" id="cd06850">
    <property type="entry name" value="biotinyl_domain"/>
    <property type="match status" value="2"/>
</dbReference>
<name>F2KQ72_ARCVS</name>
<dbReference type="eggNOG" id="arCOG02095">
    <property type="taxonomic scope" value="Archaea"/>
</dbReference>
<dbReference type="STRING" id="693661.Arcve_1675"/>
<feature type="domain" description="Lipoyl-binding" evidence="3">
    <location>
        <begin position="121"/>
        <end position="196"/>
    </location>
</feature>
<dbReference type="RefSeq" id="WP_013684331.1">
    <property type="nucleotide sequence ID" value="NC_015320.1"/>
</dbReference>
<feature type="domain" description="Lipoyl-binding" evidence="3">
    <location>
        <begin position="41"/>
        <end position="117"/>
    </location>
</feature>
<keyword evidence="5" id="KW-1185">Reference proteome</keyword>
<reference evidence="4 5" key="1">
    <citation type="submission" date="2011-03" db="EMBL/GenBank/DDBJ databases">
        <title>The complete genome of Archaeoglobus veneficus SNP6.</title>
        <authorList>
            <consortium name="US DOE Joint Genome Institute (JGI-PGF)"/>
            <person name="Lucas S."/>
            <person name="Copeland A."/>
            <person name="Lapidus A."/>
            <person name="Bruce D."/>
            <person name="Goodwin L."/>
            <person name="Pitluck S."/>
            <person name="Kyrpides N."/>
            <person name="Mavromatis K."/>
            <person name="Pagani I."/>
            <person name="Ivanova N."/>
            <person name="Mikhailova N."/>
            <person name="Lu M."/>
            <person name="Detter J.C."/>
            <person name="Tapia R."/>
            <person name="Han C."/>
            <person name="Land M."/>
            <person name="Hauser L."/>
            <person name="Markowitz V."/>
            <person name="Cheng J.-F."/>
            <person name="Hugenholtz P."/>
            <person name="Woyke T."/>
            <person name="Wu D."/>
            <person name="Spring S."/>
            <person name="Brambilla E."/>
            <person name="Klenk H.-P."/>
            <person name="Eisen J.A."/>
        </authorList>
    </citation>
    <scope>NUCLEOTIDE SEQUENCE [LARGE SCALE GENOMIC DNA]</scope>
    <source>
        <strain>SNP6</strain>
    </source>
</reference>
<dbReference type="EMBL" id="CP002588">
    <property type="protein sequence ID" value="AEA47675.1"/>
    <property type="molecule type" value="Genomic_DNA"/>
</dbReference>
<dbReference type="FunFam" id="2.40.50.100:FF:000003">
    <property type="entry name" value="Acetyl-CoA carboxylase biotin carboxyl carrier protein"/>
    <property type="match status" value="1"/>
</dbReference>
<dbReference type="PANTHER" id="PTHR45266">
    <property type="entry name" value="OXALOACETATE DECARBOXYLASE ALPHA CHAIN"/>
    <property type="match status" value="1"/>
</dbReference>
<dbReference type="SUPFAM" id="SSF51230">
    <property type="entry name" value="Single hybrid motif"/>
    <property type="match status" value="2"/>
</dbReference>
<dbReference type="PROSITE" id="PS00188">
    <property type="entry name" value="BIOTIN"/>
    <property type="match status" value="1"/>
</dbReference>
<gene>
    <name evidence="4" type="ordered locus">Arcve_1675</name>
</gene>
<evidence type="ECO:0000313" key="5">
    <source>
        <dbReference type="Proteomes" id="UP000008136"/>
    </source>
</evidence>
<dbReference type="InterPro" id="IPR050709">
    <property type="entry name" value="Biotin_Carboxyl_Carrier/Decarb"/>
</dbReference>
<evidence type="ECO:0000256" key="2">
    <source>
        <dbReference type="ARBA" id="ARBA00023267"/>
    </source>
</evidence>
<dbReference type="Pfam" id="PF00364">
    <property type="entry name" value="Biotin_lipoyl"/>
    <property type="match status" value="2"/>
</dbReference>
<dbReference type="AlphaFoldDB" id="F2KQ72"/>
<accession>F2KQ72</accession>
<dbReference type="PANTHER" id="PTHR45266:SF3">
    <property type="entry name" value="OXALOACETATE DECARBOXYLASE ALPHA CHAIN"/>
    <property type="match status" value="1"/>
</dbReference>
<evidence type="ECO:0000313" key="4">
    <source>
        <dbReference type="EMBL" id="AEA47675.1"/>
    </source>
</evidence>
<dbReference type="HOGENOM" id="CLU_1264533_0_0_2"/>
<dbReference type="InterPro" id="IPR001882">
    <property type="entry name" value="Biotin_BS"/>
</dbReference>
<keyword evidence="2" id="KW-0092">Biotin</keyword>
<dbReference type="InterPro" id="IPR000089">
    <property type="entry name" value="Biotin_lipoyl"/>
</dbReference>
<dbReference type="GeneID" id="60552770"/>
<dbReference type="Gene3D" id="2.40.50.100">
    <property type="match status" value="2"/>
</dbReference>
<dbReference type="Proteomes" id="UP000008136">
    <property type="component" value="Chromosome"/>
</dbReference>
<dbReference type="OrthoDB" id="31083at2157"/>
<dbReference type="KEGG" id="ave:Arcve_1675"/>
<protein>
    <submittedName>
        <fullName evidence="4">Biotin/lipoyl attachment domain-containing protein</fullName>
    </submittedName>
</protein>
<organism evidence="4 5">
    <name type="scientific">Archaeoglobus veneficus (strain DSM 11195 / SNP6)</name>
    <dbReference type="NCBI Taxonomy" id="693661"/>
    <lineage>
        <taxon>Archaea</taxon>
        <taxon>Methanobacteriati</taxon>
        <taxon>Methanobacteriota</taxon>
        <taxon>Archaeoglobi</taxon>
        <taxon>Archaeoglobales</taxon>
        <taxon>Archaeoglobaceae</taxon>
        <taxon>Archaeoglobus</taxon>
    </lineage>
</organism>